<sequence>MEIICLKRCWLSMLLLAMLMGMICTGAPFQCDEGAEENAEETYGKLQSIPPSTTEFAGLQDEPVDFVPSKSQHDMLKSRNSKFLGVDRSSEEE</sequence>
<accession>A0A182HPS8</accession>
<protein>
    <submittedName>
        <fullName evidence="3">Uncharacterized protein</fullName>
    </submittedName>
</protein>
<feature type="signal peptide" evidence="2">
    <location>
        <begin position="1"/>
        <end position="25"/>
    </location>
</feature>
<dbReference type="EMBL" id="APCN01003270">
    <property type="status" value="NOT_ANNOTATED_CDS"/>
    <property type="molecule type" value="Genomic_DNA"/>
</dbReference>
<evidence type="ECO:0000313" key="3">
    <source>
        <dbReference type="EnsemblMetazoa" id="AARA003267-PA"/>
    </source>
</evidence>
<organism evidence="3 4">
    <name type="scientific">Anopheles arabiensis</name>
    <name type="common">Mosquito</name>
    <dbReference type="NCBI Taxonomy" id="7173"/>
    <lineage>
        <taxon>Eukaryota</taxon>
        <taxon>Metazoa</taxon>
        <taxon>Ecdysozoa</taxon>
        <taxon>Arthropoda</taxon>
        <taxon>Hexapoda</taxon>
        <taxon>Insecta</taxon>
        <taxon>Pterygota</taxon>
        <taxon>Neoptera</taxon>
        <taxon>Endopterygota</taxon>
        <taxon>Diptera</taxon>
        <taxon>Nematocera</taxon>
        <taxon>Culicoidea</taxon>
        <taxon>Culicidae</taxon>
        <taxon>Anophelinae</taxon>
        <taxon>Anopheles</taxon>
    </lineage>
</organism>
<name>A0A182HPS8_ANOAR</name>
<dbReference type="AlphaFoldDB" id="A0A182HPS8"/>
<keyword evidence="2" id="KW-0732">Signal</keyword>
<dbReference type="Proteomes" id="UP000075840">
    <property type="component" value="Unassembled WGS sequence"/>
</dbReference>
<dbReference type="EnsemblMetazoa" id="AARA003267-RA">
    <property type="protein sequence ID" value="AARA003267-PA"/>
    <property type="gene ID" value="AARA003267"/>
</dbReference>
<evidence type="ECO:0000256" key="2">
    <source>
        <dbReference type="SAM" id="SignalP"/>
    </source>
</evidence>
<evidence type="ECO:0000256" key="1">
    <source>
        <dbReference type="SAM" id="MobiDB-lite"/>
    </source>
</evidence>
<dbReference type="VEuPathDB" id="VectorBase:AARA003267"/>
<feature type="region of interest" description="Disordered" evidence="1">
    <location>
        <begin position="68"/>
        <end position="93"/>
    </location>
</feature>
<evidence type="ECO:0000313" key="4">
    <source>
        <dbReference type="Proteomes" id="UP000075840"/>
    </source>
</evidence>
<reference evidence="3" key="1">
    <citation type="submission" date="2022-08" db="UniProtKB">
        <authorList>
            <consortium name="EnsemblMetazoa"/>
        </authorList>
    </citation>
    <scope>IDENTIFICATION</scope>
    <source>
        <strain evidence="3">Dongola</strain>
    </source>
</reference>
<keyword evidence="4" id="KW-1185">Reference proteome</keyword>
<feature type="chain" id="PRO_5043971689" evidence="2">
    <location>
        <begin position="26"/>
        <end position="93"/>
    </location>
</feature>
<proteinExistence type="predicted"/>